<gene>
    <name evidence="2" type="ORF">G7Y89_g9569</name>
</gene>
<evidence type="ECO:0000313" key="2">
    <source>
        <dbReference type="EMBL" id="KAF4628587.1"/>
    </source>
</evidence>
<accession>A0A8H4VZZ9</accession>
<sequence length="376" mass="40976">MMGETLMISEETEAEGEEDEENEDGGRGMTVSVAAVSTPPIAMTPPVAWAWVPAPGPTLVLDFELQVELDAGEAGPGTYTIPLPLLFVAGVEAGTEIEIGDPESEEGATDPEPALNVKTEAEAETETEAAELYPPKAVGTETGFKVFVTAHPDSVTCDGLWLRRKSIISSGSDVAVASGQTVVYSGIVSVVTVTPPNPPFSSVEVRMRGGEDRCGDEKKFHGSASIESNKLSYLFKPIIVVGTRVLGHVVRRHMTQAKEDKRHVLRQLSFFFFNQINAYLNSLPSGLYRTFLHLLNGDLRRDSKRSQASHPYSLLDSQSSYQYPSLLSTSFLRPFLYFDSIPTTAPKEEWLRDCAALLGFDDKLGRALIKVLFLSS</sequence>
<evidence type="ECO:0000313" key="3">
    <source>
        <dbReference type="Proteomes" id="UP000566819"/>
    </source>
</evidence>
<evidence type="ECO:0000256" key="1">
    <source>
        <dbReference type="SAM" id="MobiDB-lite"/>
    </source>
</evidence>
<comment type="caution">
    <text evidence="2">The sequence shown here is derived from an EMBL/GenBank/DDBJ whole genome shotgun (WGS) entry which is preliminary data.</text>
</comment>
<organism evidence="2 3">
    <name type="scientific">Cudoniella acicularis</name>
    <dbReference type="NCBI Taxonomy" id="354080"/>
    <lineage>
        <taxon>Eukaryota</taxon>
        <taxon>Fungi</taxon>
        <taxon>Dikarya</taxon>
        <taxon>Ascomycota</taxon>
        <taxon>Pezizomycotina</taxon>
        <taxon>Leotiomycetes</taxon>
        <taxon>Helotiales</taxon>
        <taxon>Tricladiaceae</taxon>
        <taxon>Cudoniella</taxon>
    </lineage>
</organism>
<keyword evidence="3" id="KW-1185">Reference proteome</keyword>
<protein>
    <submittedName>
        <fullName evidence="2">Uncharacterized protein</fullName>
    </submittedName>
</protein>
<dbReference type="AlphaFoldDB" id="A0A8H4VZZ9"/>
<name>A0A8H4VZZ9_9HELO</name>
<dbReference type="EMBL" id="JAAMPI010000790">
    <property type="protein sequence ID" value="KAF4628587.1"/>
    <property type="molecule type" value="Genomic_DNA"/>
</dbReference>
<proteinExistence type="predicted"/>
<feature type="compositionally biased region" description="Acidic residues" evidence="1">
    <location>
        <begin position="10"/>
        <end position="23"/>
    </location>
</feature>
<feature type="region of interest" description="Disordered" evidence="1">
    <location>
        <begin position="1"/>
        <end position="28"/>
    </location>
</feature>
<reference evidence="2 3" key="1">
    <citation type="submission" date="2020-03" db="EMBL/GenBank/DDBJ databases">
        <title>Draft Genome Sequence of Cudoniella acicularis.</title>
        <authorList>
            <person name="Buettner E."/>
            <person name="Kellner H."/>
        </authorList>
    </citation>
    <scope>NUCLEOTIDE SEQUENCE [LARGE SCALE GENOMIC DNA]</scope>
    <source>
        <strain evidence="2 3">DSM 108380</strain>
    </source>
</reference>
<dbReference type="Proteomes" id="UP000566819">
    <property type="component" value="Unassembled WGS sequence"/>
</dbReference>